<gene>
    <name evidence="1" type="ORF">GCM10010842_32240</name>
</gene>
<dbReference type="EMBL" id="BMOR01000021">
    <property type="protein sequence ID" value="GGN44093.1"/>
    <property type="molecule type" value="Genomic_DNA"/>
</dbReference>
<evidence type="ECO:0000313" key="2">
    <source>
        <dbReference type="Proteomes" id="UP000645517"/>
    </source>
</evidence>
<evidence type="ECO:0000313" key="1">
    <source>
        <dbReference type="EMBL" id="GGN44093.1"/>
    </source>
</evidence>
<accession>A0ABQ2JBC0</accession>
<dbReference type="Proteomes" id="UP000645517">
    <property type="component" value="Unassembled WGS sequence"/>
</dbReference>
<sequence>MTIAPDPTWNDVVTLEPDSWAGRTFELLAGSVWLAALPPSIGFAGDLGLEDPYTYSRPPGGTDAEWFRRGTGQQKNRPTLTLGGTWGYRTADEALAHVAQVEQAVAVADTLLWRGRYLADIRADFANTCRTRTGTRFVDTTFAITLSLATRLTRAQLAEVQP</sequence>
<dbReference type="RefSeq" id="WP_189058591.1">
    <property type="nucleotide sequence ID" value="NZ_BMOR01000021.1"/>
</dbReference>
<evidence type="ECO:0008006" key="3">
    <source>
        <dbReference type="Google" id="ProtNLM"/>
    </source>
</evidence>
<keyword evidence="2" id="KW-1185">Reference proteome</keyword>
<protein>
    <recommendedName>
        <fullName evidence="3">Bacteriophage protein</fullName>
    </recommendedName>
</protein>
<reference evidence="2" key="1">
    <citation type="journal article" date="2019" name="Int. J. Syst. Evol. Microbiol.">
        <title>The Global Catalogue of Microorganisms (GCM) 10K type strain sequencing project: providing services to taxonomists for standard genome sequencing and annotation.</title>
        <authorList>
            <consortium name="The Broad Institute Genomics Platform"/>
            <consortium name="The Broad Institute Genome Sequencing Center for Infectious Disease"/>
            <person name="Wu L."/>
            <person name="Ma J."/>
        </authorList>
    </citation>
    <scope>NUCLEOTIDE SEQUENCE [LARGE SCALE GENOMIC DNA]</scope>
    <source>
        <strain evidence="2">JCM 16918</strain>
    </source>
</reference>
<proteinExistence type="predicted"/>
<name>A0ABQ2JBC0_9DEIO</name>
<organism evidence="1 2">
    <name type="scientific">Deinococcus daejeonensis</name>
    <dbReference type="NCBI Taxonomy" id="1007098"/>
    <lineage>
        <taxon>Bacteria</taxon>
        <taxon>Thermotogati</taxon>
        <taxon>Deinococcota</taxon>
        <taxon>Deinococci</taxon>
        <taxon>Deinococcales</taxon>
        <taxon>Deinococcaceae</taxon>
        <taxon>Deinococcus</taxon>
    </lineage>
</organism>
<comment type="caution">
    <text evidence="1">The sequence shown here is derived from an EMBL/GenBank/DDBJ whole genome shotgun (WGS) entry which is preliminary data.</text>
</comment>